<dbReference type="RefSeq" id="WP_102610893.1">
    <property type="nucleotide sequence ID" value="NZ_CADIKD010000009.1"/>
</dbReference>
<evidence type="ECO:0000313" key="4">
    <source>
        <dbReference type="Proteomes" id="UP000235347"/>
    </source>
</evidence>
<feature type="transmembrane region" description="Helical" evidence="2">
    <location>
        <begin position="6"/>
        <end position="24"/>
    </location>
</feature>
<evidence type="ECO:0000256" key="1">
    <source>
        <dbReference type="SAM" id="MobiDB-lite"/>
    </source>
</evidence>
<protein>
    <submittedName>
        <fullName evidence="3">Uncharacterized protein</fullName>
    </submittedName>
</protein>
<reference evidence="3 4" key="1">
    <citation type="submission" date="2018-01" db="EMBL/GenBank/DDBJ databases">
        <title>Whole genome analyses suggest that Burkholderia sensu lato contains two further novel genera in the rhizoxinica-symbiotica group Mycetohabitans gen. nov., and Trinickia gen. nov.: implications for the evolution of diazotrophy and nodulation in the Burkholderiaceae.</title>
        <authorList>
            <person name="Estrada-de los Santos P."/>
            <person name="Palmer M."/>
            <person name="Chavez-Ramirez B."/>
            <person name="Beukes C."/>
            <person name="Steenkamp E.T."/>
            <person name="Hirsch A.M."/>
            <person name="Manyaka P."/>
            <person name="Maluk M."/>
            <person name="Lafos M."/>
            <person name="Crook M."/>
            <person name="Gross E."/>
            <person name="Simon M.F."/>
            <person name="Bueno dos Reis Junior F."/>
            <person name="Poole P.S."/>
            <person name="Venter S.N."/>
            <person name="James E.K."/>
        </authorList>
    </citation>
    <scope>NUCLEOTIDE SEQUENCE [LARGE SCALE GENOMIC DNA]</scope>
    <source>
        <strain evidence="3 4">GP25-8</strain>
    </source>
</reference>
<organism evidence="3 4">
    <name type="scientific">Trinickia soli</name>
    <dbReference type="NCBI Taxonomy" id="380675"/>
    <lineage>
        <taxon>Bacteria</taxon>
        <taxon>Pseudomonadati</taxon>
        <taxon>Pseudomonadota</taxon>
        <taxon>Betaproteobacteria</taxon>
        <taxon>Burkholderiales</taxon>
        <taxon>Burkholderiaceae</taxon>
        <taxon>Trinickia</taxon>
    </lineage>
</organism>
<gene>
    <name evidence="3" type="ORF">C0Z19_16410</name>
</gene>
<name>A0A2N7W0F9_9BURK</name>
<keyword evidence="2" id="KW-0472">Membrane</keyword>
<evidence type="ECO:0000256" key="2">
    <source>
        <dbReference type="SAM" id="Phobius"/>
    </source>
</evidence>
<evidence type="ECO:0000313" key="3">
    <source>
        <dbReference type="EMBL" id="PMS22861.1"/>
    </source>
</evidence>
<feature type="region of interest" description="Disordered" evidence="1">
    <location>
        <begin position="56"/>
        <end position="80"/>
    </location>
</feature>
<sequence>MARPRIGIFGALVAVGGMIAWRWAQKHRASRARLAAELSRWEGEGGAVVAQGAAPGAAPQLSAGGQGRDVAPNGAGHGAFGHVGSTPDAWIFPHGHG</sequence>
<comment type="caution">
    <text evidence="3">The sequence shown here is derived from an EMBL/GenBank/DDBJ whole genome shotgun (WGS) entry which is preliminary data.</text>
</comment>
<keyword evidence="2" id="KW-1133">Transmembrane helix</keyword>
<accession>A0A2N7W0F9</accession>
<proteinExistence type="predicted"/>
<dbReference type="Proteomes" id="UP000235347">
    <property type="component" value="Unassembled WGS sequence"/>
</dbReference>
<dbReference type="AlphaFoldDB" id="A0A2N7W0F9"/>
<dbReference type="EMBL" id="PNYB01000013">
    <property type="protein sequence ID" value="PMS22861.1"/>
    <property type="molecule type" value="Genomic_DNA"/>
</dbReference>
<keyword evidence="2" id="KW-0812">Transmembrane</keyword>
<keyword evidence="4" id="KW-1185">Reference proteome</keyword>